<feature type="transmembrane region" description="Helical" evidence="8">
    <location>
        <begin position="36"/>
        <end position="58"/>
    </location>
</feature>
<dbReference type="EMBL" id="JAGIKV010000001">
    <property type="protein sequence ID" value="MBP2243660.1"/>
    <property type="molecule type" value="Genomic_DNA"/>
</dbReference>
<evidence type="ECO:0000256" key="2">
    <source>
        <dbReference type="ARBA" id="ARBA00007935"/>
    </source>
</evidence>
<keyword evidence="6 8" id="KW-1133">Transmembrane helix</keyword>
<dbReference type="InterPro" id="IPR037294">
    <property type="entry name" value="ABC_BtuC-like"/>
</dbReference>
<keyword evidence="10" id="KW-1185">Reference proteome</keyword>
<dbReference type="Pfam" id="PF01032">
    <property type="entry name" value="FecCD"/>
    <property type="match status" value="1"/>
</dbReference>
<evidence type="ECO:0000256" key="3">
    <source>
        <dbReference type="ARBA" id="ARBA00022448"/>
    </source>
</evidence>
<feature type="transmembrane region" description="Helical" evidence="8">
    <location>
        <begin position="100"/>
        <end position="120"/>
    </location>
</feature>
<evidence type="ECO:0000256" key="6">
    <source>
        <dbReference type="ARBA" id="ARBA00022989"/>
    </source>
</evidence>
<dbReference type="PANTHER" id="PTHR30472">
    <property type="entry name" value="FERRIC ENTEROBACTIN TRANSPORT SYSTEM PERMEASE PROTEIN"/>
    <property type="match status" value="1"/>
</dbReference>
<dbReference type="Proteomes" id="UP000810207">
    <property type="component" value="Unassembled WGS sequence"/>
</dbReference>
<gene>
    <name evidence="9" type="ORF">J2Z28_000265</name>
</gene>
<evidence type="ECO:0000256" key="7">
    <source>
        <dbReference type="ARBA" id="ARBA00023136"/>
    </source>
</evidence>
<keyword evidence="7 8" id="KW-0472">Membrane</keyword>
<comment type="subcellular location">
    <subcellularLocation>
        <location evidence="1">Cell membrane</location>
        <topology evidence="1">Multi-pass membrane protein</topology>
    </subcellularLocation>
</comment>
<feature type="transmembrane region" description="Helical" evidence="8">
    <location>
        <begin position="236"/>
        <end position="256"/>
    </location>
</feature>
<name>A0ABS4RMU4_PAEXY</name>
<dbReference type="InterPro" id="IPR000522">
    <property type="entry name" value="ABC_transptr_permease_BtuC"/>
</dbReference>
<feature type="transmembrane region" description="Helical" evidence="8">
    <location>
        <begin position="325"/>
        <end position="344"/>
    </location>
</feature>
<feature type="transmembrane region" description="Helical" evidence="8">
    <location>
        <begin position="351"/>
        <end position="372"/>
    </location>
</feature>
<dbReference type="CDD" id="cd06550">
    <property type="entry name" value="TM_ABC_iron-siderophores_like"/>
    <property type="match status" value="1"/>
</dbReference>
<accession>A0ABS4RMU4</accession>
<reference evidence="9 10" key="1">
    <citation type="submission" date="2021-03" db="EMBL/GenBank/DDBJ databases">
        <title>Genomic Encyclopedia of Type Strains, Phase IV (KMG-IV): sequencing the most valuable type-strain genomes for metagenomic binning, comparative biology and taxonomic classification.</title>
        <authorList>
            <person name="Goeker M."/>
        </authorList>
    </citation>
    <scope>NUCLEOTIDE SEQUENCE [LARGE SCALE GENOMIC DNA]</scope>
    <source>
        <strain evidence="9 10">DSM 21292</strain>
    </source>
</reference>
<evidence type="ECO:0000313" key="9">
    <source>
        <dbReference type="EMBL" id="MBP2243660.1"/>
    </source>
</evidence>
<evidence type="ECO:0000256" key="5">
    <source>
        <dbReference type="ARBA" id="ARBA00022692"/>
    </source>
</evidence>
<feature type="transmembrane region" description="Helical" evidence="8">
    <location>
        <begin position="163"/>
        <end position="181"/>
    </location>
</feature>
<dbReference type="Gene3D" id="1.10.3470.10">
    <property type="entry name" value="ABC transporter involved in vitamin B12 uptake, BtuC"/>
    <property type="match status" value="1"/>
</dbReference>
<dbReference type="PANTHER" id="PTHR30472:SF25">
    <property type="entry name" value="ABC TRANSPORTER PERMEASE PROTEIN MJ0876-RELATED"/>
    <property type="match status" value="1"/>
</dbReference>
<comment type="similarity">
    <text evidence="2">Belongs to the binding-protein-dependent transport system permease family. FecCD subfamily.</text>
</comment>
<feature type="transmembrane region" description="Helical" evidence="8">
    <location>
        <begin position="284"/>
        <end position="313"/>
    </location>
</feature>
<comment type="caution">
    <text evidence="9">The sequence shown here is derived from an EMBL/GenBank/DDBJ whole genome shotgun (WGS) entry which is preliminary data.</text>
</comment>
<feature type="transmembrane region" description="Helical" evidence="8">
    <location>
        <begin position="132"/>
        <end position="157"/>
    </location>
</feature>
<evidence type="ECO:0000256" key="8">
    <source>
        <dbReference type="SAM" id="Phobius"/>
    </source>
</evidence>
<protein>
    <submittedName>
        <fullName evidence="9">Iron complex transport system permease protein</fullName>
    </submittedName>
</protein>
<evidence type="ECO:0000256" key="4">
    <source>
        <dbReference type="ARBA" id="ARBA00022475"/>
    </source>
</evidence>
<organism evidence="9 10">
    <name type="scientific">Paenibacillus xylanexedens</name>
    <dbReference type="NCBI Taxonomy" id="528191"/>
    <lineage>
        <taxon>Bacteria</taxon>
        <taxon>Bacillati</taxon>
        <taxon>Bacillota</taxon>
        <taxon>Bacilli</taxon>
        <taxon>Bacillales</taxon>
        <taxon>Paenibacillaceae</taxon>
        <taxon>Paenibacillus</taxon>
    </lineage>
</organism>
<sequence>MFYILRELMGEEMAQTVQVQTQRMGKRESLIHSKSGFALLIAALIMITLISVGIAVSIGQVQIPLAESYRILLYKLTGFQWGTTPIEAGSFTDIIWQIRFPRVLMAMFIGAGLALCGAVMQAAVQNPLADPYILGISSGASLGATFAILIGFGAIGWLGQTGVAFWAFAGAMGASLLVLTLAGIRGKMTSVKLVLAGMVINALCSAFSNFIIYFANNAEGIKTVTFWTMGSLAASGWNKLPLVGIVVLVAILFFLLQSRVLNTMLLGDEAAVTLGINLSVYRRVYMLLTALVTGVMVASCGMIGFVGLIIPHIVRGLVGSDHRKVMPVSVLFGAIFLIWTDVIARSLISSVELPIGIITAMIGAPMFMYMLVKKGYGFGGN</sequence>
<feature type="transmembrane region" description="Helical" evidence="8">
    <location>
        <begin position="193"/>
        <end position="216"/>
    </location>
</feature>
<keyword evidence="5 8" id="KW-0812">Transmembrane</keyword>
<proteinExistence type="inferred from homology"/>
<evidence type="ECO:0000313" key="10">
    <source>
        <dbReference type="Proteomes" id="UP000810207"/>
    </source>
</evidence>
<keyword evidence="3" id="KW-0813">Transport</keyword>
<evidence type="ECO:0000256" key="1">
    <source>
        <dbReference type="ARBA" id="ARBA00004651"/>
    </source>
</evidence>
<keyword evidence="4" id="KW-1003">Cell membrane</keyword>
<dbReference type="SUPFAM" id="SSF81345">
    <property type="entry name" value="ABC transporter involved in vitamin B12 uptake, BtuC"/>
    <property type="match status" value="1"/>
</dbReference>